<dbReference type="RefSeq" id="WP_267785386.1">
    <property type="nucleotide sequence ID" value="NZ_CP148043.1"/>
</dbReference>
<dbReference type="InterPro" id="IPR015243">
    <property type="entry name" value="FimH_man-bd"/>
</dbReference>
<name>A0A9Q4GUR6_MORMO</name>
<evidence type="ECO:0000256" key="3">
    <source>
        <dbReference type="ARBA" id="ARBA00022729"/>
    </source>
</evidence>
<dbReference type="PANTHER" id="PTHR33420:SF3">
    <property type="entry name" value="FIMBRIAL SUBUNIT ELFA"/>
    <property type="match status" value="1"/>
</dbReference>
<comment type="caution">
    <text evidence="9">The sequence shown here is derived from an EMBL/GenBank/DDBJ whole genome shotgun (WGS) entry which is preliminary data.</text>
</comment>
<keyword evidence="4" id="KW-0281">Fimbrium</keyword>
<evidence type="ECO:0000259" key="7">
    <source>
        <dbReference type="Pfam" id="PF09160"/>
    </source>
</evidence>
<accession>A0A9Q4GUR6</accession>
<dbReference type="Gene3D" id="2.60.40.1090">
    <property type="entry name" value="Fimbrial-type adhesion domain"/>
    <property type="match status" value="2"/>
</dbReference>
<dbReference type="InterPro" id="IPR008966">
    <property type="entry name" value="Adhesion_dom_sf"/>
</dbReference>
<dbReference type="InterPro" id="IPR000259">
    <property type="entry name" value="Adhesion_dom_fimbrial"/>
</dbReference>
<evidence type="ECO:0000256" key="2">
    <source>
        <dbReference type="ARBA" id="ARBA00006671"/>
    </source>
</evidence>
<feature type="signal peptide" evidence="5">
    <location>
        <begin position="1"/>
        <end position="20"/>
    </location>
</feature>
<dbReference type="PANTHER" id="PTHR33420">
    <property type="entry name" value="FIMBRIAL SUBUNIT ELFA-RELATED"/>
    <property type="match status" value="1"/>
</dbReference>
<evidence type="ECO:0000259" key="6">
    <source>
        <dbReference type="Pfam" id="PF00419"/>
    </source>
</evidence>
<evidence type="ECO:0000256" key="1">
    <source>
        <dbReference type="ARBA" id="ARBA00004561"/>
    </source>
</evidence>
<feature type="domain" description="FimH mannose-binding" evidence="7">
    <location>
        <begin position="23"/>
        <end position="163"/>
    </location>
</feature>
<feature type="domain" description="Fimbrial-type adhesion" evidence="6">
    <location>
        <begin position="189"/>
        <end position="325"/>
    </location>
</feature>
<dbReference type="InterPro" id="IPR050263">
    <property type="entry name" value="Bact_Fimbrial_Adh_Pro"/>
</dbReference>
<sequence>MKIKAPLLLIIYLLSFNSYAFVCKTTDGQNVSGGTQRINNVPLQNDIFEVPDRINIFAYVDDFMTCRNEAPSVYIDYLYLTDIIPGPALARNDIQSGAVVNGTAYTAPMTGGEVRIFRLASTATDSLNIQLYVKVDKKPAADIVVKKGDKLMTLKLHKYANRKPSTTPIDHAYFQWDFYSGTDIILGTGTCDINGNKDIIVDFETVNASGISTTGSESRFQKQVTLTYLCEDSSVNQNIKMVLSGDTSPFSDNALLVKTGSGIMQGLGVEIYKDGTRISPLSGSFLSNIANGIGHDTLTFSLVKKGNLADGDLIEGDFNSSATIIMVTP</sequence>
<organism evidence="9 10">
    <name type="scientific">Morganella morganii</name>
    <name type="common">Proteus morganii</name>
    <dbReference type="NCBI Taxonomy" id="582"/>
    <lineage>
        <taxon>Bacteria</taxon>
        <taxon>Pseudomonadati</taxon>
        <taxon>Pseudomonadota</taxon>
        <taxon>Gammaproteobacteria</taxon>
        <taxon>Enterobacterales</taxon>
        <taxon>Morganellaceae</taxon>
        <taxon>Morganella</taxon>
    </lineage>
</organism>
<evidence type="ECO:0000313" key="10">
    <source>
        <dbReference type="Proteomes" id="UP001076655"/>
    </source>
</evidence>
<gene>
    <name evidence="9" type="ORF">N0392_07400</name>
    <name evidence="8" type="ORF">PN925_003974</name>
</gene>
<dbReference type="GO" id="GO:0009289">
    <property type="term" value="C:pilus"/>
    <property type="evidence" value="ECO:0007669"/>
    <property type="project" value="UniProtKB-SubCell"/>
</dbReference>
<dbReference type="GO" id="GO:0043709">
    <property type="term" value="P:cell adhesion involved in single-species biofilm formation"/>
    <property type="evidence" value="ECO:0007669"/>
    <property type="project" value="TreeGrafter"/>
</dbReference>
<reference evidence="8" key="2">
    <citation type="submission" date="2024-02" db="EMBL/GenBank/DDBJ databases">
        <authorList>
            <consortium name="Clinical and Environmental Microbiology Branch: Whole genome sequencing antimicrobial resistance pathogens in the healthcare setting"/>
        </authorList>
    </citation>
    <scope>NUCLEOTIDE SEQUENCE</scope>
    <source>
        <strain evidence="8">2023KU-00017</strain>
    </source>
</reference>
<dbReference type="EMBL" id="JAPNMI010000003">
    <property type="protein sequence ID" value="MCY0789508.1"/>
    <property type="molecule type" value="Genomic_DNA"/>
</dbReference>
<comment type="similarity">
    <text evidence="2">Belongs to the fimbrial protein family.</text>
</comment>
<evidence type="ECO:0000313" key="8">
    <source>
        <dbReference type="EMBL" id="EMO9458549.1"/>
    </source>
</evidence>
<comment type="subcellular location">
    <subcellularLocation>
        <location evidence="1">Fimbrium</location>
    </subcellularLocation>
</comment>
<reference evidence="9" key="1">
    <citation type="submission" date="2022-08" db="EMBL/GenBank/DDBJ databases">
        <authorList>
            <person name="Dale J.L."/>
        </authorList>
    </citation>
    <scope>NUCLEOTIDE SEQUENCE</scope>
    <source>
        <strain evidence="9">2022EL-00758</strain>
    </source>
</reference>
<dbReference type="SUPFAM" id="SSF49401">
    <property type="entry name" value="Bacterial adhesins"/>
    <property type="match status" value="1"/>
</dbReference>
<dbReference type="InterPro" id="IPR036937">
    <property type="entry name" value="Adhesion_dom_fimbrial_sf"/>
</dbReference>
<dbReference type="Proteomes" id="UP001076655">
    <property type="component" value="Unassembled WGS sequence"/>
</dbReference>
<evidence type="ECO:0000313" key="9">
    <source>
        <dbReference type="EMBL" id="MCY0789508.1"/>
    </source>
</evidence>
<feature type="chain" id="PRO_5040388154" evidence="5">
    <location>
        <begin position="21"/>
        <end position="329"/>
    </location>
</feature>
<dbReference type="AlphaFoldDB" id="A0A9Q4GUR6"/>
<proteinExistence type="inferred from homology"/>
<keyword evidence="3 5" id="KW-0732">Signal</keyword>
<evidence type="ECO:0000256" key="4">
    <source>
        <dbReference type="ARBA" id="ARBA00023263"/>
    </source>
</evidence>
<dbReference type="EMBL" id="ABKJEP030000105">
    <property type="protein sequence ID" value="EMO9458549.1"/>
    <property type="molecule type" value="Genomic_DNA"/>
</dbReference>
<evidence type="ECO:0000256" key="5">
    <source>
        <dbReference type="SAM" id="SignalP"/>
    </source>
</evidence>
<dbReference type="Pfam" id="PF09160">
    <property type="entry name" value="FimH_man-bind"/>
    <property type="match status" value="1"/>
</dbReference>
<dbReference type="Pfam" id="PF00419">
    <property type="entry name" value="Fimbrial"/>
    <property type="match status" value="1"/>
</dbReference>
<protein>
    <submittedName>
        <fullName evidence="9">Fimbrial protein</fullName>
    </submittedName>
</protein>